<dbReference type="SUPFAM" id="SSF51161">
    <property type="entry name" value="Trimeric LpxA-like enzymes"/>
    <property type="match status" value="1"/>
</dbReference>
<evidence type="ECO:0000256" key="4">
    <source>
        <dbReference type="ARBA" id="ARBA00022737"/>
    </source>
</evidence>
<dbReference type="PROSITE" id="PS00101">
    <property type="entry name" value="HEXAPEP_TRANSFERASES"/>
    <property type="match status" value="1"/>
</dbReference>
<comment type="similarity">
    <text evidence="1 7">Belongs to the transferase hexapeptide repeat family.</text>
</comment>
<dbReference type="InterPro" id="IPR018357">
    <property type="entry name" value="Hexapep_transf_CS"/>
</dbReference>
<dbReference type="InterPro" id="IPR005881">
    <property type="entry name" value="Ser_O-AcTrfase"/>
</dbReference>
<dbReference type="CDD" id="cd03354">
    <property type="entry name" value="LbH_SAT"/>
    <property type="match status" value="1"/>
</dbReference>
<evidence type="ECO:0000256" key="6">
    <source>
        <dbReference type="ARBA" id="ARBA00049486"/>
    </source>
</evidence>
<name>A0A317EC95_9PROT</name>
<dbReference type="AlphaFoldDB" id="A0A317EC95"/>
<evidence type="ECO:0000256" key="7">
    <source>
        <dbReference type="PIRNR" id="PIRNR000441"/>
    </source>
</evidence>
<evidence type="ECO:0000256" key="5">
    <source>
        <dbReference type="ARBA" id="ARBA00023315"/>
    </source>
</evidence>
<keyword evidence="4" id="KW-0677">Repeat</keyword>
<dbReference type="OrthoDB" id="9801456at2"/>
<comment type="caution">
    <text evidence="8">The sequence shown here is derived from an EMBL/GenBank/DDBJ whole genome shotgun (WGS) entry which is preliminary data.</text>
</comment>
<dbReference type="InterPro" id="IPR045304">
    <property type="entry name" value="LbH_SAT"/>
</dbReference>
<dbReference type="InterPro" id="IPR011004">
    <property type="entry name" value="Trimer_LpxA-like_sf"/>
</dbReference>
<keyword evidence="3 7" id="KW-0808">Transferase</keyword>
<reference evidence="9" key="1">
    <citation type="submission" date="2018-05" db="EMBL/GenBank/DDBJ databases">
        <title>Zavarzinia sp. HR-AS.</title>
        <authorList>
            <person name="Lee Y."/>
            <person name="Jeon C.O."/>
        </authorList>
    </citation>
    <scope>NUCLEOTIDE SEQUENCE [LARGE SCALE GENOMIC DNA]</scope>
    <source>
        <strain evidence="9">DSM 1231</strain>
    </source>
</reference>
<evidence type="ECO:0000256" key="2">
    <source>
        <dbReference type="ARBA" id="ARBA00022605"/>
    </source>
</evidence>
<sequence length="249" mass="26596">MFTRLKDEIDSYIARDPAARSRVEVLLSYPSFHAITLHRVSHWLWVRDWRLTARWLSYVARLFTGIEIHPGATIGRRLFIDHGLGVVIGETAEIGDDVTLYHDVTLGGLLPSVNSRAQVGVKRHPTLKDGVIVGSGAQILGPITVEEGARVGANAVVVADVASGTTVVGIPAKAAGAPRLVDRALDFCAYGTMAGRMPDPTEEEIEGLVARLQALSARVAELEARLGVDAGQPRGEVVEGPRVAASGKV</sequence>
<dbReference type="InterPro" id="IPR042122">
    <property type="entry name" value="Ser_AcTrfase_N_sf"/>
</dbReference>
<dbReference type="GO" id="GO:0006535">
    <property type="term" value="P:cysteine biosynthetic process from serine"/>
    <property type="evidence" value="ECO:0007669"/>
    <property type="project" value="InterPro"/>
</dbReference>
<dbReference type="NCBIfam" id="NF041874">
    <property type="entry name" value="EPS_EpsC"/>
    <property type="match status" value="1"/>
</dbReference>
<gene>
    <name evidence="8" type="primary">cysE</name>
    <name evidence="8" type="ORF">DKG75_04085</name>
</gene>
<dbReference type="NCBIfam" id="TIGR01172">
    <property type="entry name" value="cysE"/>
    <property type="match status" value="1"/>
</dbReference>
<proteinExistence type="inferred from homology"/>
<evidence type="ECO:0000313" key="9">
    <source>
        <dbReference type="Proteomes" id="UP000246077"/>
    </source>
</evidence>
<dbReference type="GO" id="GO:0009001">
    <property type="term" value="F:serine O-acetyltransferase activity"/>
    <property type="evidence" value="ECO:0007669"/>
    <property type="project" value="UniProtKB-EC"/>
</dbReference>
<protein>
    <recommendedName>
        <fullName evidence="7">Serine acetyltransferase</fullName>
        <ecNumber evidence="7">2.3.1.30</ecNumber>
    </recommendedName>
</protein>
<evidence type="ECO:0000313" key="8">
    <source>
        <dbReference type="EMBL" id="PWR23750.1"/>
    </source>
</evidence>
<dbReference type="Gene3D" id="2.160.10.10">
    <property type="entry name" value="Hexapeptide repeat proteins"/>
    <property type="match status" value="1"/>
</dbReference>
<dbReference type="PIRSF" id="PIRSF000441">
    <property type="entry name" value="CysE"/>
    <property type="match status" value="1"/>
</dbReference>
<keyword evidence="5 7" id="KW-0012">Acyltransferase</keyword>
<keyword evidence="9" id="KW-1185">Reference proteome</keyword>
<dbReference type="Gene3D" id="1.10.3130.10">
    <property type="entry name" value="serine acetyltransferase, domain 1"/>
    <property type="match status" value="1"/>
</dbReference>
<organism evidence="8 9">
    <name type="scientific">Zavarzinia compransoris</name>
    <dbReference type="NCBI Taxonomy" id="1264899"/>
    <lineage>
        <taxon>Bacteria</taxon>
        <taxon>Pseudomonadati</taxon>
        <taxon>Pseudomonadota</taxon>
        <taxon>Alphaproteobacteria</taxon>
        <taxon>Rhodospirillales</taxon>
        <taxon>Zavarziniaceae</taxon>
        <taxon>Zavarzinia</taxon>
    </lineage>
</organism>
<dbReference type="GO" id="GO:0005737">
    <property type="term" value="C:cytoplasm"/>
    <property type="evidence" value="ECO:0007669"/>
    <property type="project" value="InterPro"/>
</dbReference>
<accession>A0A317EC95</accession>
<dbReference type="InterPro" id="IPR053376">
    <property type="entry name" value="Serine_acetyltransferase"/>
</dbReference>
<comment type="catalytic activity">
    <reaction evidence="6 7">
        <text>L-serine + acetyl-CoA = O-acetyl-L-serine + CoA</text>
        <dbReference type="Rhea" id="RHEA:24560"/>
        <dbReference type="ChEBI" id="CHEBI:33384"/>
        <dbReference type="ChEBI" id="CHEBI:57287"/>
        <dbReference type="ChEBI" id="CHEBI:57288"/>
        <dbReference type="ChEBI" id="CHEBI:58340"/>
        <dbReference type="EC" id="2.3.1.30"/>
    </reaction>
</comment>
<keyword evidence="2" id="KW-0028">Amino-acid biosynthesis</keyword>
<evidence type="ECO:0000256" key="1">
    <source>
        <dbReference type="ARBA" id="ARBA00007274"/>
    </source>
</evidence>
<dbReference type="EMBL" id="QGLF01000001">
    <property type="protein sequence ID" value="PWR23750.1"/>
    <property type="molecule type" value="Genomic_DNA"/>
</dbReference>
<dbReference type="Proteomes" id="UP000246077">
    <property type="component" value="Unassembled WGS sequence"/>
</dbReference>
<evidence type="ECO:0000256" key="3">
    <source>
        <dbReference type="ARBA" id="ARBA00022679"/>
    </source>
</evidence>
<dbReference type="RefSeq" id="WP_109919780.1">
    <property type="nucleotide sequence ID" value="NZ_QGLF01000001.1"/>
</dbReference>
<dbReference type="FunFam" id="2.160.10.10:FF:000007">
    <property type="entry name" value="Serine acetyltransferase"/>
    <property type="match status" value="1"/>
</dbReference>
<dbReference type="EC" id="2.3.1.30" evidence="7"/>
<dbReference type="PANTHER" id="PTHR42811">
    <property type="entry name" value="SERINE ACETYLTRANSFERASE"/>
    <property type="match status" value="1"/>
</dbReference>